<feature type="binding site" evidence="8">
    <location>
        <begin position="267"/>
        <end position="271"/>
    </location>
    <ligand>
        <name>FAD</name>
        <dbReference type="ChEBI" id="CHEBI:57692"/>
    </ligand>
</feature>
<feature type="binding site" evidence="8">
    <location>
        <position position="305"/>
    </location>
    <ligand>
        <name>FAD</name>
        <dbReference type="ChEBI" id="CHEBI:57692"/>
    </ligand>
</feature>
<evidence type="ECO:0000259" key="9">
    <source>
        <dbReference type="SMART" id="SM00893"/>
    </source>
</evidence>
<keyword evidence="4 7" id="KW-0285">Flavoprotein</keyword>
<dbReference type="GO" id="GO:0033539">
    <property type="term" value="P:fatty acid beta-oxidation using acyl-CoA dehydrogenase"/>
    <property type="evidence" value="ECO:0007669"/>
    <property type="project" value="TreeGrafter"/>
</dbReference>
<accession>C1C325</accession>
<comment type="function">
    <text evidence="7">The electron transfer flavoprotein serves as a specific electron acceptor for several dehydrogenases, including five acyl-CoA dehydrogenases, glutaryl-CoA and sarcosine dehydrogenase. It transfers the electrons to the main mitochondrial respiratory chain via ETF-ubiquinone oxidoreductase (ETF dehydrogenase).</text>
</comment>
<comment type="subunit">
    <text evidence="7">Heterodimer of an alpha and a beta subunit.</text>
</comment>
<gene>
    <name evidence="10" type="primary">ETFA</name>
</gene>
<dbReference type="CDD" id="cd01715">
    <property type="entry name" value="ETF_alpha"/>
    <property type="match status" value="1"/>
</dbReference>
<feature type="binding site" evidence="8">
    <location>
        <begin position="284"/>
        <end position="291"/>
    </location>
    <ligand>
        <name>FAD</name>
        <dbReference type="ChEBI" id="CHEBI:57692"/>
    </ligand>
</feature>
<comment type="similarity">
    <text evidence="2 7">Belongs to the ETF alpha-subunit/FixB family.</text>
</comment>
<keyword evidence="5 7" id="KW-0274">FAD</keyword>
<dbReference type="PANTHER" id="PTHR43153:SF1">
    <property type="entry name" value="ELECTRON TRANSFER FLAVOPROTEIN SUBUNIT ALPHA, MITOCHONDRIAL"/>
    <property type="match status" value="1"/>
</dbReference>
<feature type="binding site" evidence="8">
    <location>
        <begin position="253"/>
        <end position="254"/>
    </location>
    <ligand>
        <name>FAD</name>
        <dbReference type="ChEBI" id="CHEBI:57692"/>
    </ligand>
</feature>
<dbReference type="SUPFAM" id="SSF52402">
    <property type="entry name" value="Adenine nucleotide alpha hydrolases-like"/>
    <property type="match status" value="1"/>
</dbReference>
<dbReference type="PANTHER" id="PTHR43153">
    <property type="entry name" value="ELECTRON TRANSFER FLAVOPROTEIN ALPHA"/>
    <property type="match status" value="1"/>
</dbReference>
<evidence type="ECO:0000256" key="3">
    <source>
        <dbReference type="ARBA" id="ARBA00022448"/>
    </source>
</evidence>
<dbReference type="EMBL" id="BT081254">
    <property type="protein sequence ID" value="ACO15678.1"/>
    <property type="molecule type" value="mRNA"/>
</dbReference>
<keyword evidence="7" id="KW-0496">Mitochondrion</keyword>
<dbReference type="AlphaFoldDB" id="C1C325"/>
<dbReference type="Pfam" id="PF00766">
    <property type="entry name" value="ETF_alpha"/>
    <property type="match status" value="1"/>
</dbReference>
<evidence type="ECO:0000313" key="10">
    <source>
        <dbReference type="EMBL" id="ACO15678.1"/>
    </source>
</evidence>
<keyword evidence="3 7" id="KW-0813">Transport</keyword>
<organism evidence="10">
    <name type="scientific">Caligus clemensi</name>
    <name type="common">Sea louse</name>
    <dbReference type="NCBI Taxonomy" id="344056"/>
    <lineage>
        <taxon>Eukaryota</taxon>
        <taxon>Metazoa</taxon>
        <taxon>Ecdysozoa</taxon>
        <taxon>Arthropoda</taxon>
        <taxon>Crustacea</taxon>
        <taxon>Multicrustacea</taxon>
        <taxon>Hexanauplia</taxon>
        <taxon>Copepoda</taxon>
        <taxon>Siphonostomatoida</taxon>
        <taxon>Caligidae</taxon>
        <taxon>Caligus</taxon>
    </lineage>
</organism>
<evidence type="ECO:0000256" key="8">
    <source>
        <dbReference type="PIRSR" id="PIRSR000089-1"/>
    </source>
</evidence>
<evidence type="ECO:0000256" key="6">
    <source>
        <dbReference type="ARBA" id="ARBA00022982"/>
    </source>
</evidence>
<dbReference type="FunFam" id="3.40.50.620:FF:000041">
    <property type="entry name" value="Electron transfer flavoprotein alpha subunit"/>
    <property type="match status" value="1"/>
</dbReference>
<protein>
    <recommendedName>
        <fullName evidence="7">Electron transfer flavoprotein subunit alpha</fullName>
        <shortName evidence="7">Alpha-ETF</shortName>
    </recommendedName>
</protein>
<reference evidence="10" key="1">
    <citation type="submission" date="2009-03" db="EMBL/GenBank/DDBJ databases">
        <title>Caligus clemensi ESTs and full-length cDNAs.</title>
        <authorList>
            <person name="Yasuike M."/>
            <person name="von Schalburg K."/>
            <person name="Cooper G."/>
            <person name="Leong J."/>
            <person name="Jones S.R.M."/>
            <person name="Koop B.F."/>
        </authorList>
    </citation>
    <scope>NUCLEOTIDE SEQUENCE</scope>
    <source>
        <tissue evidence="10">Whole</tissue>
    </source>
</reference>
<dbReference type="GO" id="GO:0050660">
    <property type="term" value="F:flavin adenine dinucleotide binding"/>
    <property type="evidence" value="ECO:0007669"/>
    <property type="project" value="InterPro"/>
</dbReference>
<dbReference type="SMART" id="SM00893">
    <property type="entry name" value="ETF"/>
    <property type="match status" value="1"/>
</dbReference>
<dbReference type="GO" id="GO:0005759">
    <property type="term" value="C:mitochondrial matrix"/>
    <property type="evidence" value="ECO:0007669"/>
    <property type="project" value="UniProtKB-SubCell"/>
</dbReference>
<dbReference type="Pfam" id="PF01012">
    <property type="entry name" value="ETF"/>
    <property type="match status" value="1"/>
</dbReference>
<dbReference type="Gene3D" id="3.40.50.620">
    <property type="entry name" value="HUPs"/>
    <property type="match status" value="1"/>
</dbReference>
<dbReference type="InterPro" id="IPR029035">
    <property type="entry name" value="DHS-like_NAD/FAD-binding_dom"/>
</dbReference>
<dbReference type="GO" id="GO:0045251">
    <property type="term" value="C:electron transfer flavoprotein complex"/>
    <property type="evidence" value="ECO:0007669"/>
    <property type="project" value="UniProtKB-ARBA"/>
</dbReference>
<dbReference type="GO" id="GO:0009055">
    <property type="term" value="F:electron transfer activity"/>
    <property type="evidence" value="ECO:0007669"/>
    <property type="project" value="InterPro"/>
</dbReference>
<dbReference type="InterPro" id="IPR014730">
    <property type="entry name" value="ETF_a/b_N"/>
</dbReference>
<evidence type="ECO:0000256" key="2">
    <source>
        <dbReference type="ARBA" id="ARBA00005817"/>
    </source>
</evidence>
<keyword evidence="6 7" id="KW-0249">Electron transport</keyword>
<evidence type="ECO:0000256" key="1">
    <source>
        <dbReference type="ARBA" id="ARBA00004305"/>
    </source>
</evidence>
<feature type="binding site" evidence="8">
    <location>
        <position position="228"/>
    </location>
    <ligand>
        <name>FAD</name>
        <dbReference type="ChEBI" id="CHEBI:57692"/>
    </ligand>
</feature>
<dbReference type="FunFam" id="3.40.50.1220:FF:000001">
    <property type="entry name" value="Electron transfer flavoprotein, alpha subunit"/>
    <property type="match status" value="1"/>
</dbReference>
<dbReference type="PIRSF" id="PIRSF000089">
    <property type="entry name" value="Electra_flavoP_a"/>
    <property type="match status" value="1"/>
</dbReference>
<sequence length="335" mass="35128">MFAASKSLALSSNARVASSVLSRSQSTLVVAEHDGKSVKTETLSALTAAKQIGSDISVLVAGDACSEVAKSLSGHSGISKILLAQSDDFKGYLPERLAPLILKAQKEFNFSHIVAGSSAFSKSVLPRVAVQLDVSKLSDVIDIKDPETFVRSIYAGNALMTFKAKDPVKIMTVRATAFAADESTGGSAPEEALAAAEFTKNSEFISQELKKSDRPELGGAKIVISGGRGMKSGDNFEMLYKLADKMGGAVGASRAAVDAGMVTNDLQIGQTGKIVAPELYVAVGISGAIQHLAGMKDSKVIVSINKDPEAPIFQVSDFGLVADLFKAIPEWESKI</sequence>
<name>C1C325_CALCM</name>
<dbReference type="InterPro" id="IPR014729">
    <property type="entry name" value="Rossmann-like_a/b/a_fold"/>
</dbReference>
<evidence type="ECO:0000256" key="4">
    <source>
        <dbReference type="ARBA" id="ARBA00022630"/>
    </source>
</evidence>
<evidence type="ECO:0000256" key="5">
    <source>
        <dbReference type="ARBA" id="ARBA00022827"/>
    </source>
</evidence>
<comment type="subcellular location">
    <subcellularLocation>
        <location evidence="1 7">Mitochondrion matrix</location>
    </subcellularLocation>
</comment>
<comment type="cofactor">
    <cofactor evidence="7 8">
        <name>FAD</name>
        <dbReference type="ChEBI" id="CHEBI:57692"/>
    </cofactor>
    <text evidence="7 8">Binds 1 FAD per dimer.</text>
</comment>
<dbReference type="Gene3D" id="3.40.50.1220">
    <property type="entry name" value="TPP-binding domain"/>
    <property type="match status" value="1"/>
</dbReference>
<dbReference type="SUPFAM" id="SSF52467">
    <property type="entry name" value="DHS-like NAD/FAD-binding domain"/>
    <property type="match status" value="1"/>
</dbReference>
<proteinExistence type="evidence at transcript level"/>
<evidence type="ECO:0000256" key="7">
    <source>
        <dbReference type="PIRNR" id="PIRNR000089"/>
    </source>
</evidence>
<dbReference type="InterPro" id="IPR033947">
    <property type="entry name" value="ETF_alpha_N"/>
</dbReference>
<dbReference type="InterPro" id="IPR001308">
    <property type="entry name" value="ETF_a/FixB"/>
</dbReference>
<dbReference type="InterPro" id="IPR014731">
    <property type="entry name" value="ETF_asu_C"/>
</dbReference>
<feature type="domain" description="Electron transfer flavoprotein alpha/beta-subunit N-terminal" evidence="9">
    <location>
        <begin position="27"/>
        <end position="208"/>
    </location>
</feature>